<dbReference type="InterPro" id="IPR009075">
    <property type="entry name" value="AcylCo_DH/oxidase_C"/>
</dbReference>
<dbReference type="GO" id="GO:0003995">
    <property type="term" value="F:acyl-CoA dehydrogenase activity"/>
    <property type="evidence" value="ECO:0007669"/>
    <property type="project" value="TreeGrafter"/>
</dbReference>
<dbReference type="GO" id="GO:0005737">
    <property type="term" value="C:cytoplasm"/>
    <property type="evidence" value="ECO:0007669"/>
    <property type="project" value="TreeGrafter"/>
</dbReference>
<comment type="similarity">
    <text evidence="2 7">Belongs to the acyl-CoA dehydrogenase family.</text>
</comment>
<keyword evidence="4 7" id="KW-0285">Flavoprotein</keyword>
<dbReference type="InterPro" id="IPR036250">
    <property type="entry name" value="AcylCo_DH-like_C"/>
</dbReference>
<dbReference type="RefSeq" id="WP_004333197.1">
    <property type="nucleotide sequence ID" value="NZ_AMXE01000004.1"/>
</dbReference>
<keyword evidence="6 7" id="KW-0560">Oxidoreductase</keyword>
<name>N6Z6R6_THAL4</name>
<evidence type="ECO:0000256" key="3">
    <source>
        <dbReference type="ARBA" id="ARBA00011738"/>
    </source>
</evidence>
<evidence type="ECO:0000313" key="11">
    <source>
        <dbReference type="EMBL" id="ENO90242.1"/>
    </source>
</evidence>
<evidence type="ECO:0000256" key="7">
    <source>
        <dbReference type="RuleBase" id="RU362125"/>
    </source>
</evidence>
<dbReference type="InterPro" id="IPR046373">
    <property type="entry name" value="Acyl-CoA_Oxase/DH_mid-dom_sf"/>
</dbReference>
<accession>N6Z6R6</accession>
<dbReference type="eggNOG" id="COG1960">
    <property type="taxonomic scope" value="Bacteria"/>
</dbReference>
<dbReference type="GO" id="GO:0050660">
    <property type="term" value="F:flavin adenine dinucleotide binding"/>
    <property type="evidence" value="ECO:0007669"/>
    <property type="project" value="InterPro"/>
</dbReference>
<gene>
    <name evidence="11" type="ORF">C666_02220</name>
</gene>
<evidence type="ECO:0000259" key="8">
    <source>
        <dbReference type="Pfam" id="PF00441"/>
    </source>
</evidence>
<dbReference type="EMBL" id="AMXE01000004">
    <property type="protein sequence ID" value="ENO90242.1"/>
    <property type="molecule type" value="Genomic_DNA"/>
</dbReference>
<dbReference type="InterPro" id="IPR050741">
    <property type="entry name" value="Acyl-CoA_dehydrogenase"/>
</dbReference>
<reference evidence="11 12" key="1">
    <citation type="submission" date="2012-09" db="EMBL/GenBank/DDBJ databases">
        <title>Draft Genome Sequences of 6 Strains from Genus Thauera.</title>
        <authorList>
            <person name="Liu B."/>
            <person name="Shapleigh J.P."/>
            <person name="Frostegard A.H."/>
        </authorList>
    </citation>
    <scope>NUCLEOTIDE SEQUENCE [LARGE SCALE GENOMIC DNA]</scope>
    <source>
        <strain evidence="12">47Lol / DSM 12138</strain>
    </source>
</reference>
<dbReference type="STRING" id="1123367.GCA_000621305_02333"/>
<dbReference type="OrthoDB" id="7807987at2"/>
<evidence type="ECO:0000256" key="6">
    <source>
        <dbReference type="ARBA" id="ARBA00023002"/>
    </source>
</evidence>
<dbReference type="Gene3D" id="1.20.140.10">
    <property type="entry name" value="Butyryl-CoA Dehydrogenase, subunit A, domain 3"/>
    <property type="match status" value="1"/>
</dbReference>
<comment type="caution">
    <text evidence="11">The sequence shown here is derived from an EMBL/GenBank/DDBJ whole genome shotgun (WGS) entry which is preliminary data.</text>
</comment>
<dbReference type="SUPFAM" id="SSF47203">
    <property type="entry name" value="Acyl-CoA dehydrogenase C-terminal domain-like"/>
    <property type="match status" value="1"/>
</dbReference>
<keyword evidence="12" id="KW-1185">Reference proteome</keyword>
<feature type="domain" description="Acyl-CoA dehydrogenase/oxidase C-terminal" evidence="8">
    <location>
        <begin position="234"/>
        <end position="383"/>
    </location>
</feature>
<dbReference type="InterPro" id="IPR006091">
    <property type="entry name" value="Acyl-CoA_Oxase/DH_mid-dom"/>
</dbReference>
<protein>
    <submittedName>
        <fullName evidence="11">Acyl-CoA dehydrogenase</fullName>
    </submittedName>
</protein>
<sequence length="406" mass="43889">MSETPPSASPASELAQRVRRFVDEFILPAEPLLAAEDSAARALTRALSQQARDASVFGNFYPLRYGGRLASLTDYIEVAEQEGRSEYAPGILGADATLDAYMLERHAGPSIRARFFLPLVQGNAVSSYAMSEPDSIGSIPATMNCRAELGDGNWHIDGRKWFICRSQLADFATVVARTGEGPVAQALSMIVVPTGAPGFEVLRPLSLLGRWQGQAELAFKGVQVPYDHVLGQPGQGIALMQERLGLGRLLRSAHWLGQAQRCFELMCGRVHSPKGQLARLAGKQLVRARIYRVYRAIATARSLVLDAAHKFDTGIGNSIEVNLAKLAASDAVSEASDSAIQIMGAEGLSDWMPLAGIYRNARTTHILDGADDALISTIGRQLLDATTPDTAFDPRYPSRRLSRAAE</sequence>
<dbReference type="Pfam" id="PF00441">
    <property type="entry name" value="Acyl-CoA_dh_1"/>
    <property type="match status" value="1"/>
</dbReference>
<evidence type="ECO:0000313" key="12">
    <source>
        <dbReference type="Proteomes" id="UP000013232"/>
    </source>
</evidence>
<dbReference type="InterPro" id="IPR013786">
    <property type="entry name" value="AcylCoA_DH/ox_N"/>
</dbReference>
<proteinExistence type="inferred from homology"/>
<feature type="domain" description="Acyl-CoA dehydrogenase/oxidase N-terminal" evidence="10">
    <location>
        <begin position="13"/>
        <end position="122"/>
    </location>
</feature>
<dbReference type="PANTHER" id="PTHR48083:SF13">
    <property type="entry name" value="ACYL-COA DEHYDROGENASE FAMILY MEMBER 11"/>
    <property type="match status" value="1"/>
</dbReference>
<evidence type="ECO:0000256" key="4">
    <source>
        <dbReference type="ARBA" id="ARBA00022630"/>
    </source>
</evidence>
<dbReference type="CDD" id="cd00567">
    <property type="entry name" value="ACAD"/>
    <property type="match status" value="1"/>
</dbReference>
<dbReference type="Pfam" id="PF02771">
    <property type="entry name" value="Acyl-CoA_dh_N"/>
    <property type="match status" value="1"/>
</dbReference>
<evidence type="ECO:0000256" key="1">
    <source>
        <dbReference type="ARBA" id="ARBA00001974"/>
    </source>
</evidence>
<dbReference type="SUPFAM" id="SSF56645">
    <property type="entry name" value="Acyl-CoA dehydrogenase NM domain-like"/>
    <property type="match status" value="1"/>
</dbReference>
<keyword evidence="5 7" id="KW-0274">FAD</keyword>
<comment type="subunit">
    <text evidence="3">Homodimer.</text>
</comment>
<dbReference type="Gene3D" id="1.10.540.10">
    <property type="entry name" value="Acyl-CoA dehydrogenase/oxidase, N-terminal domain"/>
    <property type="match status" value="1"/>
</dbReference>
<evidence type="ECO:0000259" key="10">
    <source>
        <dbReference type="Pfam" id="PF02771"/>
    </source>
</evidence>
<comment type="cofactor">
    <cofactor evidence="1 7">
        <name>FAD</name>
        <dbReference type="ChEBI" id="CHEBI:57692"/>
    </cofactor>
</comment>
<dbReference type="AlphaFoldDB" id="N6Z6R6"/>
<feature type="domain" description="Acyl-CoA oxidase/dehydrogenase middle" evidence="9">
    <location>
        <begin position="128"/>
        <end position="221"/>
    </location>
</feature>
<dbReference type="Gene3D" id="2.40.110.10">
    <property type="entry name" value="Butyryl-CoA Dehydrogenase, subunit A, domain 2"/>
    <property type="match status" value="1"/>
</dbReference>
<organism evidence="11 12">
    <name type="scientific">Thauera linaloolentis (strain DSM 12138 / JCM 21573 / CCUG 41526 / CIP 105981 / IAM 15112 / NBRC 102519 / 47Lol)</name>
    <dbReference type="NCBI Taxonomy" id="1123367"/>
    <lineage>
        <taxon>Bacteria</taxon>
        <taxon>Pseudomonadati</taxon>
        <taxon>Pseudomonadota</taxon>
        <taxon>Betaproteobacteria</taxon>
        <taxon>Rhodocyclales</taxon>
        <taxon>Zoogloeaceae</taxon>
        <taxon>Thauera</taxon>
    </lineage>
</organism>
<dbReference type="Proteomes" id="UP000013232">
    <property type="component" value="Unassembled WGS sequence"/>
</dbReference>
<dbReference type="InterPro" id="IPR009100">
    <property type="entry name" value="AcylCoA_DH/oxidase_NM_dom_sf"/>
</dbReference>
<evidence type="ECO:0000256" key="5">
    <source>
        <dbReference type="ARBA" id="ARBA00022827"/>
    </source>
</evidence>
<dbReference type="GO" id="GO:0033539">
    <property type="term" value="P:fatty acid beta-oxidation using acyl-CoA dehydrogenase"/>
    <property type="evidence" value="ECO:0007669"/>
    <property type="project" value="TreeGrafter"/>
</dbReference>
<dbReference type="PANTHER" id="PTHR48083">
    <property type="entry name" value="MEDIUM-CHAIN SPECIFIC ACYL-COA DEHYDROGENASE, MITOCHONDRIAL-RELATED"/>
    <property type="match status" value="1"/>
</dbReference>
<evidence type="ECO:0000259" key="9">
    <source>
        <dbReference type="Pfam" id="PF02770"/>
    </source>
</evidence>
<evidence type="ECO:0000256" key="2">
    <source>
        <dbReference type="ARBA" id="ARBA00009347"/>
    </source>
</evidence>
<dbReference type="Pfam" id="PF02770">
    <property type="entry name" value="Acyl-CoA_dh_M"/>
    <property type="match status" value="1"/>
</dbReference>
<dbReference type="InterPro" id="IPR037069">
    <property type="entry name" value="AcylCoA_DH/ox_N_sf"/>
</dbReference>